<dbReference type="EMBL" id="FNFO01000007">
    <property type="protein sequence ID" value="SDL65235.1"/>
    <property type="molecule type" value="Genomic_DNA"/>
</dbReference>
<name>A0A1G9LUY0_9BACT</name>
<accession>A0A1G9LUY0</accession>
<dbReference type="AlphaFoldDB" id="A0A1G9LUY0"/>
<feature type="transmembrane region" description="Helical" evidence="1">
    <location>
        <begin position="37"/>
        <end position="70"/>
    </location>
</feature>
<dbReference type="RefSeq" id="WP_218127115.1">
    <property type="nucleotide sequence ID" value="NZ_FNFO01000007.1"/>
</dbReference>
<reference evidence="2 3" key="1">
    <citation type="submission" date="2016-10" db="EMBL/GenBank/DDBJ databases">
        <authorList>
            <person name="de Groot N.N."/>
        </authorList>
    </citation>
    <scope>NUCLEOTIDE SEQUENCE [LARGE SCALE GENOMIC DNA]</scope>
    <source>
        <strain evidence="2 3">DSM 25186</strain>
    </source>
</reference>
<organism evidence="2 3">
    <name type="scientific">Catalinimonas alkaloidigena</name>
    <dbReference type="NCBI Taxonomy" id="1075417"/>
    <lineage>
        <taxon>Bacteria</taxon>
        <taxon>Pseudomonadati</taxon>
        <taxon>Bacteroidota</taxon>
        <taxon>Cytophagia</taxon>
        <taxon>Cytophagales</taxon>
        <taxon>Catalimonadaceae</taxon>
        <taxon>Catalinimonas</taxon>
    </lineage>
</organism>
<feature type="transmembrane region" description="Helical" evidence="1">
    <location>
        <begin position="7"/>
        <end position="25"/>
    </location>
</feature>
<gene>
    <name evidence="2" type="ORF">SAMN05421823_107162</name>
</gene>
<evidence type="ECO:0000313" key="2">
    <source>
        <dbReference type="EMBL" id="SDL65235.1"/>
    </source>
</evidence>
<dbReference type="STRING" id="1075417.SAMN05421823_107162"/>
<keyword evidence="1" id="KW-0472">Membrane</keyword>
<dbReference type="Proteomes" id="UP000198510">
    <property type="component" value="Unassembled WGS sequence"/>
</dbReference>
<keyword evidence="1" id="KW-0812">Transmembrane</keyword>
<dbReference type="Pfam" id="PF19473">
    <property type="entry name" value="DUF6010"/>
    <property type="match status" value="1"/>
</dbReference>
<keyword evidence="3" id="KW-1185">Reference proteome</keyword>
<protein>
    <submittedName>
        <fullName evidence="2">Uncharacterized protein</fullName>
    </submittedName>
</protein>
<evidence type="ECO:0000313" key="3">
    <source>
        <dbReference type="Proteomes" id="UP000198510"/>
    </source>
</evidence>
<dbReference type="InterPro" id="IPR046052">
    <property type="entry name" value="DUF6010"/>
</dbReference>
<sequence>MHPVPEFTLLNALAAIGIAFLYISLSSLLREPTRQQFNAIVIAGAGAAYLSNGLGYWEFLFCAILTWVAYRGLTSYRFIGLGWLLHTGWDLVHHVYAEPIVPFSPASSAGCAVCDTILAIWFWCGAPLVGEWIGRKKVINANT</sequence>
<keyword evidence="1" id="KW-1133">Transmembrane helix</keyword>
<evidence type="ECO:0000256" key="1">
    <source>
        <dbReference type="SAM" id="Phobius"/>
    </source>
</evidence>
<proteinExistence type="predicted"/>